<protein>
    <submittedName>
        <fullName evidence="2">BolA family transcriptional regulator</fullName>
    </submittedName>
</protein>
<sequence length="88" mass="9620">MKPTADALLQRLKQHFPDAHITVHDDSHHHIGHAGAAGGAGHYAVTLVSPVFAGLSTVRRHRLVYDAVADWMPHRVHALSIRAETPSH</sequence>
<proteinExistence type="inferred from homology"/>
<keyword evidence="3" id="KW-1185">Reference proteome</keyword>
<gene>
    <name evidence="2" type="ORF">EHV23_07440</name>
</gene>
<dbReference type="OrthoDB" id="5296536at2"/>
<evidence type="ECO:0000313" key="3">
    <source>
        <dbReference type="Proteomes" id="UP000270261"/>
    </source>
</evidence>
<dbReference type="Gene3D" id="3.10.20.90">
    <property type="entry name" value="Phosphatidylinositol 3-kinase Catalytic Subunit, Chain A, domain 1"/>
    <property type="match status" value="1"/>
</dbReference>
<dbReference type="InterPro" id="IPR002634">
    <property type="entry name" value="BolA"/>
</dbReference>
<dbReference type="Pfam" id="PF01722">
    <property type="entry name" value="BolA"/>
    <property type="match status" value="1"/>
</dbReference>
<reference evidence="2 3" key="1">
    <citation type="submission" date="2018-11" db="EMBL/GenBank/DDBJ databases">
        <title>Genome sequencing of Lautropia sp. KCOM 2505 (= ChDC F240).</title>
        <authorList>
            <person name="Kook J.-K."/>
            <person name="Park S.-N."/>
            <person name="Lim Y.K."/>
        </authorList>
    </citation>
    <scope>NUCLEOTIDE SEQUENCE [LARGE SCALE GENOMIC DNA]</scope>
    <source>
        <strain evidence="2 3">KCOM 2505</strain>
    </source>
</reference>
<evidence type="ECO:0000313" key="2">
    <source>
        <dbReference type="EMBL" id="RRN45932.1"/>
    </source>
</evidence>
<dbReference type="AlphaFoldDB" id="A0A3R8MVB8"/>
<dbReference type="GO" id="GO:0016226">
    <property type="term" value="P:iron-sulfur cluster assembly"/>
    <property type="evidence" value="ECO:0007669"/>
    <property type="project" value="TreeGrafter"/>
</dbReference>
<evidence type="ECO:0000256" key="1">
    <source>
        <dbReference type="RuleBase" id="RU003860"/>
    </source>
</evidence>
<dbReference type="Proteomes" id="UP000270261">
    <property type="component" value="Unassembled WGS sequence"/>
</dbReference>
<dbReference type="PANTHER" id="PTHR46230">
    <property type="match status" value="1"/>
</dbReference>
<dbReference type="PANTHER" id="PTHR46230:SF7">
    <property type="entry name" value="BOLA-LIKE PROTEIN 1"/>
    <property type="match status" value="1"/>
</dbReference>
<dbReference type="RefSeq" id="WP_125095358.1">
    <property type="nucleotide sequence ID" value="NZ_RRUE01000001.1"/>
</dbReference>
<dbReference type="EMBL" id="RRUE01000001">
    <property type="protein sequence ID" value="RRN45932.1"/>
    <property type="molecule type" value="Genomic_DNA"/>
</dbReference>
<dbReference type="SUPFAM" id="SSF82657">
    <property type="entry name" value="BolA-like"/>
    <property type="match status" value="1"/>
</dbReference>
<accession>A0A3R8MVB8</accession>
<organism evidence="2 3">
    <name type="scientific">Lautropia dentalis</name>
    <dbReference type="NCBI Taxonomy" id="2490857"/>
    <lineage>
        <taxon>Bacteria</taxon>
        <taxon>Pseudomonadati</taxon>
        <taxon>Pseudomonadota</taxon>
        <taxon>Betaproteobacteria</taxon>
        <taxon>Burkholderiales</taxon>
        <taxon>Burkholderiaceae</taxon>
        <taxon>Lautropia</taxon>
    </lineage>
</organism>
<name>A0A3R8MVB8_9BURK</name>
<comment type="caution">
    <text evidence="2">The sequence shown here is derived from an EMBL/GenBank/DDBJ whole genome shotgun (WGS) entry which is preliminary data.</text>
</comment>
<comment type="similarity">
    <text evidence="1">Belongs to the BolA/IbaG family.</text>
</comment>
<dbReference type="InterPro" id="IPR036065">
    <property type="entry name" value="BolA-like_sf"/>
</dbReference>
<dbReference type="PIRSF" id="PIRSF003113">
    <property type="entry name" value="BolA"/>
    <property type="match status" value="1"/>
</dbReference>